<name>A0ABQ5DZT3_9ASTR</name>
<reference evidence="1" key="1">
    <citation type="journal article" date="2022" name="Int. J. Mol. Sci.">
        <title>Draft Genome of Tanacetum Coccineum: Genomic Comparison of Closely Related Tanacetum-Family Plants.</title>
        <authorList>
            <person name="Yamashiro T."/>
            <person name="Shiraishi A."/>
            <person name="Nakayama K."/>
            <person name="Satake H."/>
        </authorList>
    </citation>
    <scope>NUCLEOTIDE SEQUENCE</scope>
</reference>
<dbReference type="EMBL" id="BQNB010015768">
    <property type="protein sequence ID" value="GJT43892.1"/>
    <property type="molecule type" value="Genomic_DNA"/>
</dbReference>
<sequence>MPTKIELTLEQSQQGVSNDVLVSIEGVEELKRNVWIKGEKKEALLTLRQKPGQYIIYQNYSVNVDIEDDIMDPEDLRFELDNLSRKFFDYTCHQVSIYTINGKPEVIATLVQDVEKPYSSFIANCLISGLDDSVAALFQRSRIHKTTMLSQLSKAHVDQGSQIKMDSSARRMLNVTISRFQSQTIKVKIRSQSMVDKAITKQDKTITRQSITLIVMSSNVIGDKRSLKKETSTLGEIVSLIY</sequence>
<organism evidence="1 2">
    <name type="scientific">Tanacetum coccineum</name>
    <dbReference type="NCBI Taxonomy" id="301880"/>
    <lineage>
        <taxon>Eukaryota</taxon>
        <taxon>Viridiplantae</taxon>
        <taxon>Streptophyta</taxon>
        <taxon>Embryophyta</taxon>
        <taxon>Tracheophyta</taxon>
        <taxon>Spermatophyta</taxon>
        <taxon>Magnoliopsida</taxon>
        <taxon>eudicotyledons</taxon>
        <taxon>Gunneridae</taxon>
        <taxon>Pentapetalae</taxon>
        <taxon>asterids</taxon>
        <taxon>campanulids</taxon>
        <taxon>Asterales</taxon>
        <taxon>Asteraceae</taxon>
        <taxon>Asteroideae</taxon>
        <taxon>Anthemideae</taxon>
        <taxon>Anthemidinae</taxon>
        <taxon>Tanacetum</taxon>
    </lineage>
</organism>
<keyword evidence="2" id="KW-1185">Reference proteome</keyword>
<reference evidence="1" key="2">
    <citation type="submission" date="2022-01" db="EMBL/GenBank/DDBJ databases">
        <authorList>
            <person name="Yamashiro T."/>
            <person name="Shiraishi A."/>
            <person name="Satake H."/>
            <person name="Nakayama K."/>
        </authorList>
    </citation>
    <scope>NUCLEOTIDE SEQUENCE</scope>
</reference>
<accession>A0ABQ5DZT3</accession>
<protein>
    <submittedName>
        <fullName evidence="1">Uncharacterized protein</fullName>
    </submittedName>
</protein>
<evidence type="ECO:0000313" key="1">
    <source>
        <dbReference type="EMBL" id="GJT43892.1"/>
    </source>
</evidence>
<comment type="caution">
    <text evidence="1">The sequence shown here is derived from an EMBL/GenBank/DDBJ whole genome shotgun (WGS) entry which is preliminary data.</text>
</comment>
<proteinExistence type="predicted"/>
<evidence type="ECO:0000313" key="2">
    <source>
        <dbReference type="Proteomes" id="UP001151760"/>
    </source>
</evidence>
<gene>
    <name evidence="1" type="ORF">Tco_0952607</name>
</gene>
<dbReference type="Proteomes" id="UP001151760">
    <property type="component" value="Unassembled WGS sequence"/>
</dbReference>